<keyword evidence="2" id="KW-0378">Hydrolase</keyword>
<dbReference type="EMBL" id="VLTN01000003">
    <property type="protein sequence ID" value="KAA0156786.1"/>
    <property type="molecule type" value="Genomic_DNA"/>
</dbReference>
<dbReference type="GO" id="GO:0009116">
    <property type="term" value="P:nucleoside metabolic process"/>
    <property type="evidence" value="ECO:0007669"/>
    <property type="project" value="InterPro"/>
</dbReference>
<dbReference type="Gene3D" id="3.40.50.1580">
    <property type="entry name" value="Nucleoside phosphorylase domain"/>
    <property type="match status" value="1"/>
</dbReference>
<dbReference type="PANTHER" id="PTHR43794">
    <property type="entry name" value="AMINOHYDROLASE SSNA-RELATED"/>
    <property type="match status" value="1"/>
</dbReference>
<dbReference type="Proteomes" id="UP000323011">
    <property type="component" value="Unassembled WGS sequence"/>
</dbReference>
<evidence type="ECO:0000313" key="11">
    <source>
        <dbReference type="Proteomes" id="UP000323011"/>
    </source>
</evidence>
<dbReference type="Proteomes" id="UP000325113">
    <property type="component" value="Unassembled WGS sequence"/>
</dbReference>
<dbReference type="InterPro" id="IPR011059">
    <property type="entry name" value="Metal-dep_hydrolase_composite"/>
</dbReference>
<dbReference type="SUPFAM" id="SSF53167">
    <property type="entry name" value="Purine and uridine phosphorylases"/>
    <property type="match status" value="1"/>
</dbReference>
<evidence type="ECO:0000256" key="1">
    <source>
        <dbReference type="ARBA" id="ARBA00022723"/>
    </source>
</evidence>
<dbReference type="GO" id="GO:0019239">
    <property type="term" value="F:deaminase activity"/>
    <property type="evidence" value="ECO:0007669"/>
    <property type="project" value="UniProtKB-ARBA"/>
</dbReference>
<dbReference type="Proteomes" id="UP000322899">
    <property type="component" value="Unassembled WGS sequence"/>
</dbReference>
<dbReference type="NCBIfam" id="NF006549">
    <property type="entry name" value="PRK09045.1"/>
    <property type="match status" value="1"/>
</dbReference>
<dbReference type="Pfam" id="PF01048">
    <property type="entry name" value="PNP_UDP_1"/>
    <property type="match status" value="1"/>
</dbReference>
<dbReference type="Gene3D" id="3.20.20.140">
    <property type="entry name" value="Metal-dependent hydrolases"/>
    <property type="match status" value="1"/>
</dbReference>
<gene>
    <name evidence="9" type="ORF">FNF27_01072</name>
    <name evidence="7" type="ORF">FNF29_00897</name>
    <name evidence="8" type="ORF">FNF31_04932</name>
</gene>
<evidence type="ECO:0008006" key="13">
    <source>
        <dbReference type="Google" id="ProtNLM"/>
    </source>
</evidence>
<dbReference type="InterPro" id="IPR035994">
    <property type="entry name" value="Nucleoside_phosphorylase_sf"/>
</dbReference>
<dbReference type="AlphaFoldDB" id="A0A5A8EJ52"/>
<keyword evidence="11" id="KW-1185">Reference proteome</keyword>
<dbReference type="PANTHER" id="PTHR43794:SF11">
    <property type="entry name" value="AMIDOHYDROLASE-RELATED DOMAIN-CONTAINING PROTEIN"/>
    <property type="match status" value="1"/>
</dbReference>
<feature type="domain" description="Amidohydrolase-related" evidence="6">
    <location>
        <begin position="374"/>
        <end position="735"/>
    </location>
</feature>
<evidence type="ECO:0000313" key="10">
    <source>
        <dbReference type="Proteomes" id="UP000322899"/>
    </source>
</evidence>
<dbReference type="Pfam" id="PF01979">
    <property type="entry name" value="Amidohydro_1"/>
    <property type="match status" value="1"/>
</dbReference>
<reference evidence="10 11" key="1">
    <citation type="submission" date="2019-07" db="EMBL/GenBank/DDBJ databases">
        <title>Genomes of Cafeteria roenbergensis.</title>
        <authorList>
            <person name="Fischer M.G."/>
            <person name="Hackl T."/>
            <person name="Roman M."/>
        </authorList>
    </citation>
    <scope>NUCLEOTIDE SEQUENCE [LARGE SCALE GENOMIC DNA]</scope>
    <source>
        <strain evidence="7 11">BVI</strain>
        <strain evidence="8 12">Cflag</strain>
        <strain evidence="9 10">E4-10P</strain>
    </source>
</reference>
<feature type="region of interest" description="Disordered" evidence="4">
    <location>
        <begin position="256"/>
        <end position="282"/>
    </location>
</feature>
<protein>
    <recommendedName>
        <fullName evidence="13">Amidohydrolase-related domain-containing protein</fullName>
    </recommendedName>
</protein>
<dbReference type="InterPro" id="IPR000845">
    <property type="entry name" value="Nucleoside_phosphorylase_d"/>
</dbReference>
<keyword evidence="1" id="KW-0479">Metal-binding</keyword>
<dbReference type="OrthoDB" id="194468at2759"/>
<dbReference type="EMBL" id="VLTM01000055">
    <property type="protein sequence ID" value="KAA0159345.1"/>
    <property type="molecule type" value="Genomic_DNA"/>
</dbReference>
<dbReference type="EMBL" id="VLTO01000004">
    <property type="protein sequence ID" value="KAA0177294.1"/>
    <property type="molecule type" value="Genomic_DNA"/>
</dbReference>
<dbReference type="Gene3D" id="2.30.40.10">
    <property type="entry name" value="Urease, subunit C, domain 1"/>
    <property type="match status" value="1"/>
</dbReference>
<evidence type="ECO:0000313" key="8">
    <source>
        <dbReference type="EMBL" id="KAA0159345.1"/>
    </source>
</evidence>
<evidence type="ECO:0000313" key="9">
    <source>
        <dbReference type="EMBL" id="KAA0177294.1"/>
    </source>
</evidence>
<accession>A0A5A8EJ52</accession>
<evidence type="ECO:0000256" key="3">
    <source>
        <dbReference type="ARBA" id="ARBA00022833"/>
    </source>
</evidence>
<evidence type="ECO:0000313" key="12">
    <source>
        <dbReference type="Proteomes" id="UP000325113"/>
    </source>
</evidence>
<dbReference type="GO" id="GO:0046872">
    <property type="term" value="F:metal ion binding"/>
    <property type="evidence" value="ECO:0007669"/>
    <property type="project" value="UniProtKB-KW"/>
</dbReference>
<dbReference type="InterPro" id="IPR050287">
    <property type="entry name" value="MTA/SAH_deaminase"/>
</dbReference>
<dbReference type="InterPro" id="IPR032466">
    <property type="entry name" value="Metal_Hydrolase"/>
</dbReference>
<dbReference type="CDD" id="cd01298">
    <property type="entry name" value="ATZ_TRZ_like"/>
    <property type="match status" value="1"/>
</dbReference>
<dbReference type="GO" id="GO:0016814">
    <property type="term" value="F:hydrolase activity, acting on carbon-nitrogen (but not peptide) bonds, in cyclic amidines"/>
    <property type="evidence" value="ECO:0007669"/>
    <property type="project" value="UniProtKB-ARBA"/>
</dbReference>
<dbReference type="FunFam" id="3.20.20.140:FF:000014">
    <property type="entry name" value="5-methylthioadenosine/S-adenosylhomocysteine deaminase"/>
    <property type="match status" value="1"/>
</dbReference>
<evidence type="ECO:0000256" key="2">
    <source>
        <dbReference type="ARBA" id="ARBA00022801"/>
    </source>
</evidence>
<name>A0A5A8EJ52_CAFRO</name>
<evidence type="ECO:0000259" key="6">
    <source>
        <dbReference type="Pfam" id="PF01979"/>
    </source>
</evidence>
<evidence type="ECO:0000313" key="7">
    <source>
        <dbReference type="EMBL" id="KAA0156786.1"/>
    </source>
</evidence>
<sequence>MAESAVCFGIIGGSGLMKSKLPMFADMRREEVHTPSGSVLLRKATLPSGATLVFVQRHKASPSESYAQPSDINFAAIAQALQAAGCQCVVGVYSVGSLTTSIPVGAFVVADDWFCPHDVRRVSTGYSAHFMPTVDEEMRAALIASVKEAGITPVTAGTYVNASGPRFETKAEIRSFALSGQVLGMTAAHEATACGELGLKFGMLCAVDNMCHGIGAPFDLDAFHAAQDANRGALERTIAKALPAIEAVARRAGPAVAPADMDESVTPKASTSSSSSSSSSSSTAAASAAEPSAKTGAAAAAAAAATDAVAAGGKAAADMVIHARWIVPVEPTDVVYEHHAVVVRDGLILAIMPSHEATARFEASTVVRKPHHAIMPGFVNAHTHLGMTALRGLGDDKPLFEWLTTAIWPTEGRLMSAEYVRAGVRIGLAEMIRGGTTCVNDMYFFPNILAEELIRSGMRGCIGPPIMEFPSAWAGGADDYLAKAEEAITASRAKDPLRLLSHSIAPHAPYTVKDATFTKCLAAAERLDVRLHVHLHETKAEVDDSVHGSDTPNRHLSANKCSPVTNLLRLGVLSSRTIAVHMANLTDEHIEEAAASGAHVVHCPHSNMKLASGFCRVLDLQKAGVNVAIGTDSCASNNKLDMMAEMRTTALLAKVVASDPTAVGATTALRMATLNGAKAIGQEDRTGSLVPGKSADFITVDMSSIEALPMYDVQSHLVYVSDRSHVTDVWVHGRRLMADRKLTSIDYDAAVASAHAWAVRVKPTCETEGDDEDA</sequence>
<comment type="caution">
    <text evidence="9">The sequence shown here is derived from an EMBL/GenBank/DDBJ whole genome shotgun (WGS) entry which is preliminary data.</text>
</comment>
<evidence type="ECO:0000256" key="4">
    <source>
        <dbReference type="SAM" id="MobiDB-lite"/>
    </source>
</evidence>
<dbReference type="InterPro" id="IPR006680">
    <property type="entry name" value="Amidohydro-rel"/>
</dbReference>
<proteinExistence type="predicted"/>
<dbReference type="SUPFAM" id="SSF51338">
    <property type="entry name" value="Composite domain of metallo-dependent hydrolases"/>
    <property type="match status" value="1"/>
</dbReference>
<evidence type="ECO:0000259" key="5">
    <source>
        <dbReference type="Pfam" id="PF01048"/>
    </source>
</evidence>
<feature type="domain" description="Nucleoside phosphorylase" evidence="5">
    <location>
        <begin position="9"/>
        <end position="241"/>
    </location>
</feature>
<dbReference type="SUPFAM" id="SSF51556">
    <property type="entry name" value="Metallo-dependent hydrolases"/>
    <property type="match status" value="1"/>
</dbReference>
<dbReference type="OMA" id="HETNEEC"/>
<keyword evidence="3" id="KW-0862">Zinc</keyword>
<organism evidence="9 10">
    <name type="scientific">Cafeteria roenbergensis</name>
    <name type="common">Marine flagellate</name>
    <dbReference type="NCBI Taxonomy" id="33653"/>
    <lineage>
        <taxon>Eukaryota</taxon>
        <taxon>Sar</taxon>
        <taxon>Stramenopiles</taxon>
        <taxon>Bigyra</taxon>
        <taxon>Opalozoa</taxon>
        <taxon>Bicosoecida</taxon>
        <taxon>Cafeteriaceae</taxon>
        <taxon>Cafeteria</taxon>
    </lineage>
</organism>